<proteinExistence type="predicted"/>
<dbReference type="CDD" id="cd00082">
    <property type="entry name" value="HisKA"/>
    <property type="match status" value="1"/>
</dbReference>
<reference evidence="6 7" key="1">
    <citation type="submission" date="2018-05" db="EMBL/GenBank/DDBJ databases">
        <title>Marinifilum breve JC075T sp. nov., a marine bacterium isolated from Yongle Blue Hole in the South China Sea.</title>
        <authorList>
            <person name="Fu T."/>
        </authorList>
    </citation>
    <scope>NUCLEOTIDE SEQUENCE [LARGE SCALE GENOMIC DNA]</scope>
    <source>
        <strain evidence="6 7">JC075</strain>
    </source>
</reference>
<feature type="transmembrane region" description="Helical" evidence="4">
    <location>
        <begin position="728"/>
        <end position="748"/>
    </location>
</feature>
<evidence type="ECO:0000256" key="1">
    <source>
        <dbReference type="ARBA" id="ARBA00000085"/>
    </source>
</evidence>
<evidence type="ECO:0000256" key="3">
    <source>
        <dbReference type="ARBA" id="ARBA00022553"/>
    </source>
</evidence>
<dbReference type="Proteomes" id="UP000248079">
    <property type="component" value="Unassembled WGS sequence"/>
</dbReference>
<evidence type="ECO:0000313" key="6">
    <source>
        <dbReference type="EMBL" id="PXY02447.1"/>
    </source>
</evidence>
<accession>A0A2V4A3H2</accession>
<dbReference type="Gene3D" id="1.10.287.130">
    <property type="match status" value="1"/>
</dbReference>
<dbReference type="InterPro" id="IPR003661">
    <property type="entry name" value="HisK_dim/P_dom"/>
</dbReference>
<dbReference type="InterPro" id="IPR011044">
    <property type="entry name" value="Quino_amine_DH_bsu"/>
</dbReference>
<sequence>MTKLLPFYKLLITSLLMIVFCEIYAQRTDFRFHEYNKQNKLSEELVKYTVQDSLGIYYFATDAGVYSLINDNFHLYQVPEGKSQYFKELIRLKGGNLLALSDDAIYKITPSFTSNDLELILECNLDPASPKYPKHVFEDQKQQVWISDYNHLYRLNNGTIEKYSMDEKNLTSSYARSFQFLECDNGNLIVVSQKGWFYNFNQKSNSFDKSIYQPGFLVHSSFKIGSNEFLLGTSLGIIKIIFDFKGRVVHTETISKDIIASCFEQINESRVIVGTWFQGLVEIELNNEHKFYPVGGFPYFTVNDLFKDDFGKFWVSTNSGVIVMEKKFFTSQFLTANSEYVASIRKAPDGKLICAGRSHLFKVVDEQHIDMLDIEFEGSLNTFQQFEEYTLIGTEQGQLLLYLRNELIKTIQVSTQSISEIEFENADIVWVVADKELFQVNLYEGTIKSYFKDFNERRIVQDVFIGENNTLFVGGEYQHSYLYQYNRNKDRFENISIDIPEVGNMDFWIRDMWLVKDTLYIGSSSGLFKYSDSNIKRVNLGAYSNSEINAVVIDQFNALWLTTSHGIIRKRKDEVSLFTPDQGLPSKTFTVGNLLIDDKGFLWVGTSNGLAFAHITDTIPNTPKPIVHIAKEESWFIQPNSSLEVTAGSMLLMDVTAIIYPQKQNQFQYCVMRGDVKIKDWKSLSNKNQVIVSDLEPGDYEICIRCKHEGNYSWSENRIIPLRVNQVWYLRWYTLLSELILILLVVYLSSQYSKRRAQQHMIELEKIVSERTVQLQDANESLLLANKAKDRFLSIIGHDLRNPFNAIRGFSKMLIRDADMLSEEEKKELTEMIYKSSDDTFKLLESLLEWANVQKGKFKLNRVEFDLAEILQSNLELHKNLASLKDISVEGDFKSLQVNADKSMVDTVIRNLMSNAIKFSYANQTILLRAIKKENFAIVQVKDEGIGMTETQVKNLFKIDTVVTSEGTANETGTGFGLMLSKEFVELNGGQIRVSSVKGKGTSFYFSIPLKKD</sequence>
<dbReference type="OrthoDB" id="9809670at2"/>
<keyword evidence="3" id="KW-0597">Phosphoprotein</keyword>
<dbReference type="Pfam" id="PF02518">
    <property type="entry name" value="HATPase_c"/>
    <property type="match status" value="1"/>
</dbReference>
<dbReference type="RefSeq" id="WP_110360080.1">
    <property type="nucleotide sequence ID" value="NZ_QFLI01000002.1"/>
</dbReference>
<name>A0A2V4A3H2_9BACT</name>
<protein>
    <recommendedName>
        <fullName evidence="2">histidine kinase</fullName>
        <ecNumber evidence="2">2.7.13.3</ecNumber>
    </recommendedName>
</protein>
<dbReference type="PROSITE" id="PS50109">
    <property type="entry name" value="HIS_KIN"/>
    <property type="match status" value="1"/>
</dbReference>
<dbReference type="InterPro" id="IPR036097">
    <property type="entry name" value="HisK_dim/P_sf"/>
</dbReference>
<keyword evidence="4" id="KW-0812">Transmembrane</keyword>
<evidence type="ECO:0000256" key="4">
    <source>
        <dbReference type="SAM" id="Phobius"/>
    </source>
</evidence>
<dbReference type="InterPro" id="IPR005467">
    <property type="entry name" value="His_kinase_dom"/>
</dbReference>
<dbReference type="PANTHER" id="PTHR43547">
    <property type="entry name" value="TWO-COMPONENT HISTIDINE KINASE"/>
    <property type="match status" value="1"/>
</dbReference>
<dbReference type="InterPro" id="IPR036890">
    <property type="entry name" value="HATPase_C_sf"/>
</dbReference>
<dbReference type="SUPFAM" id="SSF63829">
    <property type="entry name" value="Calcium-dependent phosphotriesterase"/>
    <property type="match status" value="1"/>
</dbReference>
<dbReference type="Gene3D" id="2.60.40.10">
    <property type="entry name" value="Immunoglobulins"/>
    <property type="match status" value="1"/>
</dbReference>
<dbReference type="Pfam" id="PF00512">
    <property type="entry name" value="HisKA"/>
    <property type="match status" value="1"/>
</dbReference>
<dbReference type="AlphaFoldDB" id="A0A2V4A3H2"/>
<organism evidence="6 7">
    <name type="scientific">Marinifilum breve</name>
    <dbReference type="NCBI Taxonomy" id="2184082"/>
    <lineage>
        <taxon>Bacteria</taxon>
        <taxon>Pseudomonadati</taxon>
        <taxon>Bacteroidota</taxon>
        <taxon>Bacteroidia</taxon>
        <taxon>Marinilabiliales</taxon>
        <taxon>Marinifilaceae</taxon>
    </lineage>
</organism>
<evidence type="ECO:0000259" key="5">
    <source>
        <dbReference type="PROSITE" id="PS50109"/>
    </source>
</evidence>
<evidence type="ECO:0000256" key="2">
    <source>
        <dbReference type="ARBA" id="ARBA00012438"/>
    </source>
</evidence>
<dbReference type="Gene3D" id="3.30.565.10">
    <property type="entry name" value="Histidine kinase-like ATPase, C-terminal domain"/>
    <property type="match status" value="1"/>
</dbReference>
<dbReference type="SUPFAM" id="SSF47384">
    <property type="entry name" value="Homodimeric domain of signal transducing histidine kinase"/>
    <property type="match status" value="1"/>
</dbReference>
<dbReference type="SUPFAM" id="SSF50969">
    <property type="entry name" value="YVTN repeat-like/Quinoprotein amine dehydrogenase"/>
    <property type="match status" value="1"/>
</dbReference>
<keyword evidence="4" id="KW-0472">Membrane</keyword>
<dbReference type="Gene3D" id="2.130.10.10">
    <property type="entry name" value="YVTN repeat-like/Quinoprotein amine dehydrogenase"/>
    <property type="match status" value="2"/>
</dbReference>
<comment type="catalytic activity">
    <reaction evidence="1">
        <text>ATP + protein L-histidine = ADP + protein N-phospho-L-histidine.</text>
        <dbReference type="EC" id="2.7.13.3"/>
    </reaction>
</comment>
<dbReference type="InterPro" id="IPR015943">
    <property type="entry name" value="WD40/YVTN_repeat-like_dom_sf"/>
</dbReference>
<feature type="domain" description="Histidine kinase" evidence="5">
    <location>
        <begin position="795"/>
        <end position="1012"/>
    </location>
</feature>
<dbReference type="SUPFAM" id="SSF55874">
    <property type="entry name" value="ATPase domain of HSP90 chaperone/DNA topoisomerase II/histidine kinase"/>
    <property type="match status" value="1"/>
</dbReference>
<gene>
    <name evidence="6" type="ORF">DF185_07295</name>
</gene>
<dbReference type="GO" id="GO:0000155">
    <property type="term" value="F:phosphorelay sensor kinase activity"/>
    <property type="evidence" value="ECO:0007669"/>
    <property type="project" value="InterPro"/>
</dbReference>
<dbReference type="SMART" id="SM00388">
    <property type="entry name" value="HisKA"/>
    <property type="match status" value="1"/>
</dbReference>
<dbReference type="PRINTS" id="PR00344">
    <property type="entry name" value="BCTRLSENSOR"/>
</dbReference>
<comment type="caution">
    <text evidence="6">The sequence shown here is derived from an EMBL/GenBank/DDBJ whole genome shotgun (WGS) entry which is preliminary data.</text>
</comment>
<dbReference type="EC" id="2.7.13.3" evidence="2"/>
<keyword evidence="7" id="KW-1185">Reference proteome</keyword>
<dbReference type="SMART" id="SM00387">
    <property type="entry name" value="HATPase_c"/>
    <property type="match status" value="1"/>
</dbReference>
<dbReference type="InterPro" id="IPR003594">
    <property type="entry name" value="HATPase_dom"/>
</dbReference>
<evidence type="ECO:0000313" key="7">
    <source>
        <dbReference type="Proteomes" id="UP000248079"/>
    </source>
</evidence>
<dbReference type="EMBL" id="QFLI01000002">
    <property type="protein sequence ID" value="PXY02447.1"/>
    <property type="molecule type" value="Genomic_DNA"/>
</dbReference>
<dbReference type="InterPro" id="IPR004358">
    <property type="entry name" value="Sig_transdc_His_kin-like_C"/>
</dbReference>
<keyword evidence="4" id="KW-1133">Transmembrane helix</keyword>
<dbReference type="InterPro" id="IPR013783">
    <property type="entry name" value="Ig-like_fold"/>
</dbReference>
<dbReference type="PANTHER" id="PTHR43547:SF2">
    <property type="entry name" value="HYBRID SIGNAL TRANSDUCTION HISTIDINE KINASE C"/>
    <property type="match status" value="1"/>
</dbReference>